<feature type="compositionally biased region" description="Acidic residues" evidence="1">
    <location>
        <begin position="278"/>
        <end position="294"/>
    </location>
</feature>
<dbReference type="OrthoDB" id="10039713at2759"/>
<comment type="caution">
    <text evidence="2">The sequence shown here is derived from an EMBL/GenBank/DDBJ whole genome shotgun (WGS) entry which is preliminary data.</text>
</comment>
<feature type="compositionally biased region" description="Acidic residues" evidence="1">
    <location>
        <begin position="117"/>
        <end position="139"/>
    </location>
</feature>
<reference evidence="2 3" key="1">
    <citation type="journal article" date="2017" name="Nat. Ecol. Evol.">
        <title>Scallop genome provides insights into evolution of bilaterian karyotype and development.</title>
        <authorList>
            <person name="Wang S."/>
            <person name="Zhang J."/>
            <person name="Jiao W."/>
            <person name="Li J."/>
            <person name="Xun X."/>
            <person name="Sun Y."/>
            <person name="Guo X."/>
            <person name="Huan P."/>
            <person name="Dong B."/>
            <person name="Zhang L."/>
            <person name="Hu X."/>
            <person name="Sun X."/>
            <person name="Wang J."/>
            <person name="Zhao C."/>
            <person name="Wang Y."/>
            <person name="Wang D."/>
            <person name="Huang X."/>
            <person name="Wang R."/>
            <person name="Lv J."/>
            <person name="Li Y."/>
            <person name="Zhang Z."/>
            <person name="Liu B."/>
            <person name="Lu W."/>
            <person name="Hui Y."/>
            <person name="Liang J."/>
            <person name="Zhou Z."/>
            <person name="Hou R."/>
            <person name="Li X."/>
            <person name="Liu Y."/>
            <person name="Li H."/>
            <person name="Ning X."/>
            <person name="Lin Y."/>
            <person name="Zhao L."/>
            <person name="Xing Q."/>
            <person name="Dou J."/>
            <person name="Li Y."/>
            <person name="Mao J."/>
            <person name="Guo H."/>
            <person name="Dou H."/>
            <person name="Li T."/>
            <person name="Mu C."/>
            <person name="Jiang W."/>
            <person name="Fu Q."/>
            <person name="Fu X."/>
            <person name="Miao Y."/>
            <person name="Liu J."/>
            <person name="Yu Q."/>
            <person name="Li R."/>
            <person name="Liao H."/>
            <person name="Li X."/>
            <person name="Kong Y."/>
            <person name="Jiang Z."/>
            <person name="Chourrout D."/>
            <person name="Li R."/>
            <person name="Bao Z."/>
        </authorList>
    </citation>
    <scope>NUCLEOTIDE SEQUENCE [LARGE SCALE GENOMIC DNA]</scope>
    <source>
        <strain evidence="2 3">PY_sf001</strain>
    </source>
</reference>
<evidence type="ECO:0000313" key="2">
    <source>
        <dbReference type="EMBL" id="OWF42794.1"/>
    </source>
</evidence>
<feature type="region of interest" description="Disordered" evidence="1">
    <location>
        <begin position="31"/>
        <end position="141"/>
    </location>
</feature>
<feature type="region of interest" description="Disordered" evidence="1">
    <location>
        <begin position="262"/>
        <end position="327"/>
    </location>
</feature>
<feature type="region of interest" description="Disordered" evidence="1">
    <location>
        <begin position="1"/>
        <end position="20"/>
    </location>
</feature>
<dbReference type="EMBL" id="NEDP02005221">
    <property type="protein sequence ID" value="OWF42794.1"/>
    <property type="molecule type" value="Genomic_DNA"/>
</dbReference>
<protein>
    <submittedName>
        <fullName evidence="2">Uncharacterized protein</fullName>
    </submittedName>
</protein>
<feature type="compositionally biased region" description="Basic and acidic residues" evidence="1">
    <location>
        <begin position="92"/>
        <end position="116"/>
    </location>
</feature>
<gene>
    <name evidence="2" type="ORF">KP79_PYT10887</name>
</gene>
<dbReference type="Gene3D" id="1.25.40.20">
    <property type="entry name" value="Ankyrin repeat-containing domain"/>
    <property type="match status" value="1"/>
</dbReference>
<feature type="compositionally biased region" description="Basic and acidic residues" evidence="1">
    <location>
        <begin position="295"/>
        <end position="327"/>
    </location>
</feature>
<name>A0A210Q238_MIZYE</name>
<evidence type="ECO:0000256" key="1">
    <source>
        <dbReference type="SAM" id="MobiDB-lite"/>
    </source>
</evidence>
<dbReference type="Proteomes" id="UP000242188">
    <property type="component" value="Unassembled WGS sequence"/>
</dbReference>
<evidence type="ECO:0000313" key="3">
    <source>
        <dbReference type="Proteomes" id="UP000242188"/>
    </source>
</evidence>
<dbReference type="AlphaFoldDB" id="A0A210Q238"/>
<sequence length="563" mass="64837">MATKQNDAEQDLFDHKCEEQERMEEIPLVNAVGKMNENKQEKDISDSVISEHDDELSLDLNNGDELQPTENISENVTERSEPVEESEAVQTGDRDENDKEDVGKENDEGMSTKDDEGRDDEEHIDEEEEETEPETEMTEEEKKAMYNAVCEGDIATLQNCLDKPNADLNMTWFNENMLMVAMRTGQMRMAEFLIDIGIDINYEIDLIDLHQEEKTGTKRFDCYRKSCRQIAYENGHDFIVELIDLQSEHWFPYTKKTPRWYKFTKRPPPPPLPRVPGEEEEVEEEEELEGEGNENGEKGEEGGDEKKQNEVKKDDDIDSGHHSGNEIKEVEDNLSFLSGDNLRRHDFELIDDGYWSLTQRSSPYMCAPEKLERPGLLSRGTKASFLLRKHTNQLLDHRKCSNSAKERNVTVVQAVGSYAQESRRWKRKSVDQGSVESIPFLARMHSAITTCSEPVRATQSNFSSSRRQRPLTTQSAFTQVTKILGESRLLRPQKEPPLPYINTTQHKSPFKRTTKVNPWCHGNSTGVINKLSNVRIQNKIVDPNFYVERQLYQRTRNSYSAIS</sequence>
<keyword evidence="3" id="KW-1185">Reference proteome</keyword>
<organism evidence="2 3">
    <name type="scientific">Mizuhopecten yessoensis</name>
    <name type="common">Japanese scallop</name>
    <name type="synonym">Patinopecten yessoensis</name>
    <dbReference type="NCBI Taxonomy" id="6573"/>
    <lineage>
        <taxon>Eukaryota</taxon>
        <taxon>Metazoa</taxon>
        <taxon>Spiralia</taxon>
        <taxon>Lophotrochozoa</taxon>
        <taxon>Mollusca</taxon>
        <taxon>Bivalvia</taxon>
        <taxon>Autobranchia</taxon>
        <taxon>Pteriomorphia</taxon>
        <taxon>Pectinida</taxon>
        <taxon>Pectinoidea</taxon>
        <taxon>Pectinidae</taxon>
        <taxon>Mizuhopecten</taxon>
    </lineage>
</organism>
<dbReference type="InterPro" id="IPR002110">
    <property type="entry name" value="Ankyrin_rpt"/>
</dbReference>
<feature type="compositionally biased region" description="Basic and acidic residues" evidence="1">
    <location>
        <begin position="36"/>
        <end position="51"/>
    </location>
</feature>
<dbReference type="SUPFAM" id="SSF48403">
    <property type="entry name" value="Ankyrin repeat"/>
    <property type="match status" value="1"/>
</dbReference>
<accession>A0A210Q238</accession>
<dbReference type="SMART" id="SM00248">
    <property type="entry name" value="ANK"/>
    <property type="match status" value="2"/>
</dbReference>
<proteinExistence type="predicted"/>
<dbReference type="InterPro" id="IPR036770">
    <property type="entry name" value="Ankyrin_rpt-contain_sf"/>
</dbReference>